<proteinExistence type="predicted"/>
<dbReference type="Proteomes" id="UP001204144">
    <property type="component" value="Unassembled WGS sequence"/>
</dbReference>
<dbReference type="EMBL" id="RJUF01000023">
    <property type="protein sequence ID" value="MCP9763254.1"/>
    <property type="molecule type" value="Genomic_DNA"/>
</dbReference>
<dbReference type="Pfam" id="PF19654">
    <property type="entry name" value="DUF6157"/>
    <property type="match status" value="1"/>
</dbReference>
<dbReference type="InterPro" id="IPR046155">
    <property type="entry name" value="DUF6157"/>
</dbReference>
<keyword evidence="2" id="KW-1185">Reference proteome</keyword>
<evidence type="ECO:0000313" key="2">
    <source>
        <dbReference type="Proteomes" id="UP001204144"/>
    </source>
</evidence>
<accession>A0AAE3KT26</accession>
<gene>
    <name evidence="1" type="ORF">EGI31_09815</name>
</gene>
<dbReference type="AlphaFoldDB" id="A0AAE3KT26"/>
<evidence type="ECO:0000313" key="1">
    <source>
        <dbReference type="EMBL" id="MCP9763254.1"/>
    </source>
</evidence>
<dbReference type="RefSeq" id="WP_255037036.1">
    <property type="nucleotide sequence ID" value="NZ_RJUF01000023.1"/>
</dbReference>
<name>A0AAE3KT26_9BACT</name>
<comment type="caution">
    <text evidence="1">The sequence shown here is derived from an EMBL/GenBank/DDBJ whole genome shotgun (WGS) entry which is preliminary data.</text>
</comment>
<sequence>MKEHTTNYYNTFIEIADDCPTEKAEIPPIKADAKSVANIQFEFINKNPYKFTSDDVLFSVFAERKELLEDELENARKEFFSKGQACFRASPLTKRYGWGLHSNSEGRIALYAAGSEEYERLKNDLSLKKYKAMKSKR</sequence>
<reference evidence="1 2" key="1">
    <citation type="submission" date="2018-11" db="EMBL/GenBank/DDBJ databases">
        <title>Novel bacteria species description.</title>
        <authorList>
            <person name="Han J.-H."/>
        </authorList>
    </citation>
    <scope>NUCLEOTIDE SEQUENCE [LARGE SCALE GENOMIC DNA]</scope>
    <source>
        <strain evidence="1 2">KCTC23259</strain>
    </source>
</reference>
<protein>
    <submittedName>
        <fullName evidence="1">Uncharacterized protein</fullName>
    </submittedName>
</protein>
<organism evidence="1 2">
    <name type="scientific">Lacihabitans soyangensis</name>
    <dbReference type="NCBI Taxonomy" id="869394"/>
    <lineage>
        <taxon>Bacteria</taxon>
        <taxon>Pseudomonadati</taxon>
        <taxon>Bacteroidota</taxon>
        <taxon>Cytophagia</taxon>
        <taxon>Cytophagales</taxon>
        <taxon>Leadbetterellaceae</taxon>
        <taxon>Lacihabitans</taxon>
    </lineage>
</organism>